<evidence type="ECO:0000313" key="10">
    <source>
        <dbReference type="Proteomes" id="UP001447188"/>
    </source>
</evidence>
<name>A0ABR3GJM5_9PEZI</name>
<evidence type="ECO:0000256" key="4">
    <source>
        <dbReference type="ARBA" id="ARBA00023136"/>
    </source>
</evidence>
<dbReference type="PRINTS" id="PR02047">
    <property type="entry name" value="BREFELDNASP4"/>
</dbReference>
<feature type="transmembrane region" description="Helical" evidence="5">
    <location>
        <begin position="516"/>
        <end position="536"/>
    </location>
</feature>
<keyword evidence="2 5" id="KW-0812">Transmembrane</keyword>
<feature type="transmembrane region" description="Helical" evidence="5">
    <location>
        <begin position="577"/>
        <end position="595"/>
    </location>
</feature>
<evidence type="ECO:0000259" key="6">
    <source>
        <dbReference type="Pfam" id="PF10334"/>
    </source>
</evidence>
<comment type="caution">
    <text evidence="9">The sequence shown here is derived from an EMBL/GenBank/DDBJ whole genome shotgun (WGS) entry which is preliminary data.</text>
</comment>
<evidence type="ECO:0008006" key="11">
    <source>
        <dbReference type="Google" id="ProtNLM"/>
    </source>
</evidence>
<feature type="transmembrane region" description="Helical" evidence="5">
    <location>
        <begin position="472"/>
        <end position="496"/>
    </location>
</feature>
<proteinExistence type="predicted"/>
<dbReference type="InterPro" id="IPR049453">
    <property type="entry name" value="Memb_transporter_dom"/>
</dbReference>
<comment type="subcellular location">
    <subcellularLocation>
        <location evidence="1">Membrane</location>
        <topology evidence="1">Multi-pass membrane protein</topology>
    </subcellularLocation>
</comment>
<feature type="transmembrane region" description="Helical" evidence="5">
    <location>
        <begin position="38"/>
        <end position="57"/>
    </location>
</feature>
<organism evidence="9 10">
    <name type="scientific">Discina gigas</name>
    <dbReference type="NCBI Taxonomy" id="1032678"/>
    <lineage>
        <taxon>Eukaryota</taxon>
        <taxon>Fungi</taxon>
        <taxon>Dikarya</taxon>
        <taxon>Ascomycota</taxon>
        <taxon>Pezizomycotina</taxon>
        <taxon>Pezizomycetes</taxon>
        <taxon>Pezizales</taxon>
        <taxon>Discinaceae</taxon>
        <taxon>Discina</taxon>
    </lineage>
</organism>
<protein>
    <recommendedName>
        <fullName evidence="11">ER transporter 6TM N-terminal domain-containing protein</fullName>
    </recommendedName>
</protein>
<dbReference type="Pfam" id="PF13515">
    <property type="entry name" value="FUSC_2"/>
    <property type="match status" value="1"/>
</dbReference>
<feature type="domain" description="Integral membrane bound transporter" evidence="8">
    <location>
        <begin position="465"/>
        <end position="590"/>
    </location>
</feature>
<gene>
    <name evidence="9" type="ORF">Q9L58_005105</name>
</gene>
<dbReference type="Proteomes" id="UP001447188">
    <property type="component" value="Unassembled WGS sequence"/>
</dbReference>
<feature type="domain" description="Putative ER transporter 6TM N-terminal" evidence="7">
    <location>
        <begin position="41"/>
        <end position="200"/>
    </location>
</feature>
<keyword evidence="10" id="KW-1185">Reference proteome</keyword>
<keyword evidence="4 5" id="KW-0472">Membrane</keyword>
<feature type="domain" description="DUF2421" evidence="6">
    <location>
        <begin position="630"/>
        <end position="769"/>
    </location>
</feature>
<dbReference type="InterPro" id="IPR023244">
    <property type="entry name" value="Brefeldin_A-sensitivity_4"/>
</dbReference>
<sequence length="913" mass="101320">MVEALILAAIGACLGVAWASLATYLGSLLYESNLTATLGIRAAFLTIALFVHGYTTPQFELTAIFPGQFLYPVLTAVAIVLLVNVVVFPEFGSTHLGLATIETLRQTLKVQKSASALFVASASHSLASTDPSLIELTAAKSDLRKKVAGCKAALIECSFELAFSVLTPWELRPIAGKGIRAFVTSTISLVGACESEYALLGRPEHHGDAETPPEQADIDLSRRKRGISGGDAQLLRFLLRCVEQPLSDLQSTISHTVDVISACLAYAYDVPALPWLTQGTHGILLQELDVHIDTLRTAIADFDRTTTDALEGAADLTDLTPDAAGDVDVMPRDEVFLISSFMLNLRQAATHTLDMLTHARHLVELRQERRERRHLWFPRVRWQKWLFSGRSEQLDISCADSDFGASRETLTRERRQVARREKKLRERVADFLEWVAGSQDVLYAFKLTIGVMLCSWPAFVERWTMWFYHSRGVWVGIVFILVFENAVGSTVWVFALRAAGTVVGSVWGYAAYKAHGGNPVVIAVMLMVGTVPSYYVQLGTRYTKAGMICTISMCVVAVSTHLQTVPGSSWENFYKRTITMLIGGCVATLVQLIILPSKARVKLKESLAAAIVEINKMESCVALGVDETKNIVSSPRLFKKFARASRKAEVSLANAETFLEYTKHEPRLKGSFEMQEIIFVLRQIVDRMENLLQMRQAYGSAVLEQYNARVYSYRRNVAASITLMLFACHEALTTKLPLPQFLPSARIAHVRMVVRVRQILMEEEEEDEQTCGPGASSAKRRALRLKFLSWNAATAALEECIEYVEELVDLMKMLVGANEFRSGLLNRPTYREYVRQIKQIRGKSVRSGAETAVEGTSLGRLTSRIMGASVREGETEMEDIPNPLQRIQSRKAVAPRLGMVKSDVVGRHGVKEE</sequence>
<dbReference type="PANTHER" id="PTHR47804">
    <property type="entry name" value="60S RIBOSOMAL PROTEIN L19"/>
    <property type="match status" value="1"/>
</dbReference>
<dbReference type="Pfam" id="PF10337">
    <property type="entry name" value="ArAE_2_N"/>
    <property type="match status" value="1"/>
</dbReference>
<dbReference type="EMBL" id="JBBBZM010000059">
    <property type="protein sequence ID" value="KAL0635967.1"/>
    <property type="molecule type" value="Genomic_DNA"/>
</dbReference>
<reference evidence="9 10" key="1">
    <citation type="submission" date="2024-02" db="EMBL/GenBank/DDBJ databases">
        <title>Discinaceae phylogenomics.</title>
        <authorList>
            <person name="Dirks A.C."/>
            <person name="James T.Y."/>
        </authorList>
    </citation>
    <scope>NUCLEOTIDE SEQUENCE [LARGE SCALE GENOMIC DNA]</scope>
    <source>
        <strain evidence="9 10">ACD0624</strain>
    </source>
</reference>
<evidence type="ECO:0000256" key="3">
    <source>
        <dbReference type="ARBA" id="ARBA00022989"/>
    </source>
</evidence>
<evidence type="ECO:0000256" key="5">
    <source>
        <dbReference type="SAM" id="Phobius"/>
    </source>
</evidence>
<feature type="transmembrane region" description="Helical" evidence="5">
    <location>
        <begin position="441"/>
        <end position="460"/>
    </location>
</feature>
<dbReference type="InterPro" id="IPR052430">
    <property type="entry name" value="IVT-Associated"/>
</dbReference>
<evidence type="ECO:0000259" key="7">
    <source>
        <dbReference type="Pfam" id="PF10337"/>
    </source>
</evidence>
<evidence type="ECO:0000256" key="1">
    <source>
        <dbReference type="ARBA" id="ARBA00004141"/>
    </source>
</evidence>
<keyword evidence="3 5" id="KW-1133">Transmembrane helix</keyword>
<accession>A0ABR3GJM5</accession>
<evidence type="ECO:0000259" key="8">
    <source>
        <dbReference type="Pfam" id="PF13515"/>
    </source>
</evidence>
<evidence type="ECO:0000313" key="9">
    <source>
        <dbReference type="EMBL" id="KAL0635967.1"/>
    </source>
</evidence>
<feature type="transmembrane region" description="Helical" evidence="5">
    <location>
        <begin position="69"/>
        <end position="88"/>
    </location>
</feature>
<dbReference type="Pfam" id="PF10334">
    <property type="entry name" value="BRE4"/>
    <property type="match status" value="1"/>
</dbReference>
<dbReference type="InterPro" id="IPR018823">
    <property type="entry name" value="ArAE_2_N"/>
</dbReference>
<evidence type="ECO:0000256" key="2">
    <source>
        <dbReference type="ARBA" id="ARBA00022692"/>
    </source>
</evidence>
<dbReference type="PANTHER" id="PTHR47804:SF4">
    <property type="entry name" value="AFR661WP"/>
    <property type="match status" value="1"/>
</dbReference>
<dbReference type="InterPro" id="IPR018820">
    <property type="entry name" value="BRE4-related_DUF2421"/>
</dbReference>